<dbReference type="InterPro" id="IPR045312">
    <property type="entry name" value="PCBER-like"/>
</dbReference>
<gene>
    <name evidence="4" type="ORF">HRR80_002540</name>
</gene>
<dbReference type="Proteomes" id="UP001161757">
    <property type="component" value="Unassembled WGS sequence"/>
</dbReference>
<dbReference type="AlphaFoldDB" id="A0AAN6F1S6"/>
<dbReference type="SUPFAM" id="SSF51735">
    <property type="entry name" value="NAD(P)-binding Rossmann-fold domains"/>
    <property type="match status" value="1"/>
</dbReference>
<evidence type="ECO:0000256" key="2">
    <source>
        <dbReference type="ARBA" id="ARBA00023002"/>
    </source>
</evidence>
<sequence>MDSQHLPRTKSILVIGFGELGSAILHALQSHRLYSPEENSISVLVRPSTLSSPSPQKARQLDKFQAEGITLVPGDIEGSEDGLVTLLKSYTSVIHAGGMNLPAGSLLKLTRAVLAAGVQYYIPWQHGVDYDVIGREGGQGMFSEQIDVRDCLRAQNSTAWVVISCGIFTSFLFEDFWGVVKNLPDNKVQVTALNSWQNVVTTTAAEDIATCTAELLLCADTPVNGPVYIAGDTLTYEEFADVVGQSLRREVVKKVWPLEYLREESLKDPGDKLKRYRVVFAEGKGLSWPKETTWNAQRGLKLMGVEDWIRKNLA</sequence>
<accession>A0AAN6F1S6</accession>
<keyword evidence="2" id="KW-0560">Oxidoreductase</keyword>
<dbReference type="GO" id="GO:0016491">
    <property type="term" value="F:oxidoreductase activity"/>
    <property type="evidence" value="ECO:0007669"/>
    <property type="project" value="UniProtKB-KW"/>
</dbReference>
<dbReference type="CDD" id="cd05259">
    <property type="entry name" value="PCBER_SDR_a"/>
    <property type="match status" value="1"/>
</dbReference>
<dbReference type="Gene3D" id="3.90.25.10">
    <property type="entry name" value="UDP-galactose 4-epimerase, domain 1"/>
    <property type="match status" value="1"/>
</dbReference>
<dbReference type="EMBL" id="JAJGCB010000003">
    <property type="protein sequence ID" value="KAJ8994045.1"/>
    <property type="molecule type" value="Genomic_DNA"/>
</dbReference>
<evidence type="ECO:0000259" key="3">
    <source>
        <dbReference type="Pfam" id="PF05368"/>
    </source>
</evidence>
<dbReference type="PANTHER" id="PTHR47706:SF6">
    <property type="entry name" value="NMRA-LIKE FAMILY PROTEIN (AFU_ORTHOLOGUE AFUA_6G00280)"/>
    <property type="match status" value="1"/>
</dbReference>
<dbReference type="Pfam" id="PF05368">
    <property type="entry name" value="NmrA"/>
    <property type="match status" value="1"/>
</dbReference>
<dbReference type="InterPro" id="IPR036291">
    <property type="entry name" value="NAD(P)-bd_dom_sf"/>
</dbReference>
<feature type="domain" description="NmrA-like" evidence="3">
    <location>
        <begin position="9"/>
        <end position="263"/>
    </location>
</feature>
<name>A0AAN6F1S6_EXODE</name>
<dbReference type="InterPro" id="IPR051609">
    <property type="entry name" value="NmrA/Isoflavone_reductase-like"/>
</dbReference>
<keyword evidence="1" id="KW-0521">NADP</keyword>
<proteinExistence type="predicted"/>
<evidence type="ECO:0000313" key="4">
    <source>
        <dbReference type="EMBL" id="KAJ8994045.1"/>
    </source>
</evidence>
<dbReference type="Gene3D" id="3.40.50.720">
    <property type="entry name" value="NAD(P)-binding Rossmann-like Domain"/>
    <property type="match status" value="1"/>
</dbReference>
<dbReference type="PANTHER" id="PTHR47706">
    <property type="entry name" value="NMRA-LIKE FAMILY PROTEIN"/>
    <property type="match status" value="1"/>
</dbReference>
<evidence type="ECO:0000256" key="1">
    <source>
        <dbReference type="ARBA" id="ARBA00022857"/>
    </source>
</evidence>
<evidence type="ECO:0000313" key="5">
    <source>
        <dbReference type="Proteomes" id="UP001161757"/>
    </source>
</evidence>
<reference evidence="4" key="1">
    <citation type="submission" date="2023-01" db="EMBL/GenBank/DDBJ databases">
        <title>Exophiala dermititidis isolated from Cystic Fibrosis Patient.</title>
        <authorList>
            <person name="Kurbessoian T."/>
            <person name="Crocker A."/>
            <person name="Murante D."/>
            <person name="Hogan D.A."/>
            <person name="Stajich J.E."/>
        </authorList>
    </citation>
    <scope>NUCLEOTIDE SEQUENCE</scope>
    <source>
        <strain evidence="4">Ex8</strain>
    </source>
</reference>
<comment type="caution">
    <text evidence="4">The sequence shown here is derived from an EMBL/GenBank/DDBJ whole genome shotgun (WGS) entry which is preliminary data.</text>
</comment>
<organism evidence="4 5">
    <name type="scientific">Exophiala dermatitidis</name>
    <name type="common">Black yeast-like fungus</name>
    <name type="synonym">Wangiella dermatitidis</name>
    <dbReference type="NCBI Taxonomy" id="5970"/>
    <lineage>
        <taxon>Eukaryota</taxon>
        <taxon>Fungi</taxon>
        <taxon>Dikarya</taxon>
        <taxon>Ascomycota</taxon>
        <taxon>Pezizomycotina</taxon>
        <taxon>Eurotiomycetes</taxon>
        <taxon>Chaetothyriomycetidae</taxon>
        <taxon>Chaetothyriales</taxon>
        <taxon>Herpotrichiellaceae</taxon>
        <taxon>Exophiala</taxon>
    </lineage>
</organism>
<dbReference type="InterPro" id="IPR008030">
    <property type="entry name" value="NmrA-like"/>
</dbReference>
<protein>
    <recommendedName>
        <fullName evidence="3">NmrA-like domain-containing protein</fullName>
    </recommendedName>
</protein>